<gene>
    <name evidence="8" type="ORF">HHJ67_01555</name>
    <name evidence="9" type="ORF">NCTC11820_00211</name>
</gene>
<evidence type="ECO:0000256" key="6">
    <source>
        <dbReference type="SAM" id="Phobius"/>
    </source>
</evidence>
<comment type="similarity">
    <text evidence="2">Belongs to the GtrA family.</text>
</comment>
<evidence type="ECO:0000256" key="1">
    <source>
        <dbReference type="ARBA" id="ARBA00004141"/>
    </source>
</evidence>
<evidence type="ECO:0000256" key="5">
    <source>
        <dbReference type="ARBA" id="ARBA00023136"/>
    </source>
</evidence>
<keyword evidence="4 6" id="KW-1133">Transmembrane helix</keyword>
<evidence type="ECO:0000313" key="10">
    <source>
        <dbReference type="Proteomes" id="UP000250245"/>
    </source>
</evidence>
<dbReference type="GeneID" id="55564638"/>
<evidence type="ECO:0000313" key="8">
    <source>
        <dbReference type="EMBL" id="NMW86446.1"/>
    </source>
</evidence>
<dbReference type="PANTHER" id="PTHR38459:SF1">
    <property type="entry name" value="PROPHAGE BACTOPRENOL-LINKED GLUCOSE TRANSLOCASE HOMOLOG"/>
    <property type="match status" value="1"/>
</dbReference>
<proteinExistence type="inferred from homology"/>
<evidence type="ECO:0000313" key="9">
    <source>
        <dbReference type="EMBL" id="SQB63438.1"/>
    </source>
</evidence>
<feature type="transmembrane region" description="Helical" evidence="6">
    <location>
        <begin position="23"/>
        <end position="44"/>
    </location>
</feature>
<protein>
    <submittedName>
        <fullName evidence="8">GtrA family protein</fullName>
    </submittedName>
    <submittedName>
        <fullName evidence="9">GtrA-like protein</fullName>
    </submittedName>
</protein>
<evidence type="ECO:0000259" key="7">
    <source>
        <dbReference type="Pfam" id="PF04138"/>
    </source>
</evidence>
<dbReference type="InterPro" id="IPR007267">
    <property type="entry name" value="GtrA_DPMS_TM"/>
</dbReference>
<keyword evidence="3 6" id="KW-0812">Transmembrane</keyword>
<evidence type="ECO:0000256" key="4">
    <source>
        <dbReference type="ARBA" id="ARBA00022989"/>
    </source>
</evidence>
<feature type="domain" description="GtrA/DPMS transmembrane" evidence="7">
    <location>
        <begin position="26"/>
        <end position="139"/>
    </location>
</feature>
<feature type="transmembrane region" description="Helical" evidence="6">
    <location>
        <begin position="115"/>
        <end position="134"/>
    </location>
</feature>
<evidence type="ECO:0000313" key="11">
    <source>
        <dbReference type="Proteomes" id="UP000553981"/>
    </source>
</evidence>
<sequence length="147" mass="16745">MEMTPSPQSHCLRKKLWHLCRQIIGFGIVGLLAFFIDYALFALLYKIVGIHYLIAAVISFCVSLAFNYAASMRYVFRHKSDMTRRREVVLFFVGAVIGLGINEIMLYVGDVVFCIEPLITKILATVVVAAWNFVTRKIFLDSRESES</sequence>
<evidence type="ECO:0000256" key="3">
    <source>
        <dbReference type="ARBA" id="ARBA00022692"/>
    </source>
</evidence>
<comment type="subcellular location">
    <subcellularLocation>
        <location evidence="1">Membrane</location>
        <topology evidence="1">Multi-pass membrane protein</topology>
    </subcellularLocation>
</comment>
<dbReference type="GO" id="GO:0005886">
    <property type="term" value="C:plasma membrane"/>
    <property type="evidence" value="ECO:0007669"/>
    <property type="project" value="TreeGrafter"/>
</dbReference>
<reference evidence="8 11" key="2">
    <citation type="submission" date="2020-04" db="EMBL/GenBank/DDBJ databases">
        <title>Antimicrobial susceptibility and clonality of vaginal-derived multi-drug resistant Mobiluncus isolates in China.</title>
        <authorList>
            <person name="Zhang X."/>
        </authorList>
    </citation>
    <scope>NUCLEOTIDE SEQUENCE [LARGE SCALE GENOMIC DNA]</scope>
    <source>
        <strain evidence="8 11">19</strain>
    </source>
</reference>
<dbReference type="RefSeq" id="WP_004008030.1">
    <property type="nucleotide sequence ID" value="NZ_CAMYEK010000019.1"/>
</dbReference>
<dbReference type="InterPro" id="IPR051401">
    <property type="entry name" value="GtrA_CellWall_Glycosyl"/>
</dbReference>
<dbReference type="Pfam" id="PF04138">
    <property type="entry name" value="GtrA_DPMS_TM"/>
    <property type="match status" value="1"/>
</dbReference>
<accession>A0A2X2YB02</accession>
<evidence type="ECO:0000256" key="2">
    <source>
        <dbReference type="ARBA" id="ARBA00009399"/>
    </source>
</evidence>
<organism evidence="9 10">
    <name type="scientific">Mobiluncus curtisii</name>
    <dbReference type="NCBI Taxonomy" id="2051"/>
    <lineage>
        <taxon>Bacteria</taxon>
        <taxon>Bacillati</taxon>
        <taxon>Actinomycetota</taxon>
        <taxon>Actinomycetes</taxon>
        <taxon>Actinomycetales</taxon>
        <taxon>Actinomycetaceae</taxon>
        <taxon>Mobiluncus</taxon>
    </lineage>
</organism>
<dbReference type="PANTHER" id="PTHR38459">
    <property type="entry name" value="PROPHAGE BACTOPRENOL-LINKED GLUCOSE TRANSLOCASE HOMOLOG"/>
    <property type="match status" value="1"/>
</dbReference>
<name>A0A2X2YB02_9ACTO</name>
<dbReference type="OMA" id="FVTRKIF"/>
<feature type="transmembrane region" description="Helical" evidence="6">
    <location>
        <begin position="50"/>
        <end position="76"/>
    </location>
</feature>
<dbReference type="AlphaFoldDB" id="A0A2X2YB02"/>
<reference evidence="9 10" key="1">
    <citation type="submission" date="2018-06" db="EMBL/GenBank/DDBJ databases">
        <authorList>
            <consortium name="Pathogen Informatics"/>
            <person name="Doyle S."/>
        </authorList>
    </citation>
    <scope>NUCLEOTIDE SEQUENCE [LARGE SCALE GENOMIC DNA]</scope>
    <source>
        <strain evidence="9 10">NCTC11820</strain>
    </source>
</reference>
<feature type="transmembrane region" description="Helical" evidence="6">
    <location>
        <begin position="88"/>
        <end position="109"/>
    </location>
</feature>
<dbReference type="Proteomes" id="UP000250245">
    <property type="component" value="Unassembled WGS sequence"/>
</dbReference>
<dbReference type="EMBL" id="UASJ01000001">
    <property type="protein sequence ID" value="SQB63438.1"/>
    <property type="molecule type" value="Genomic_DNA"/>
</dbReference>
<dbReference type="Proteomes" id="UP000553981">
    <property type="component" value="Unassembled WGS sequence"/>
</dbReference>
<dbReference type="GO" id="GO:0000271">
    <property type="term" value="P:polysaccharide biosynthetic process"/>
    <property type="evidence" value="ECO:0007669"/>
    <property type="project" value="InterPro"/>
</dbReference>
<keyword evidence="5 6" id="KW-0472">Membrane</keyword>
<dbReference type="EMBL" id="JABCUI010000001">
    <property type="protein sequence ID" value="NMW86446.1"/>
    <property type="molecule type" value="Genomic_DNA"/>
</dbReference>